<comment type="caution">
    <text evidence="1">The sequence shown here is derived from an EMBL/GenBank/DDBJ whole genome shotgun (WGS) entry which is preliminary data.</text>
</comment>
<protein>
    <submittedName>
        <fullName evidence="1">GMP/IMP nucleotidase</fullName>
        <ecNumber evidence="1">3.1.3.5</ecNumber>
    </submittedName>
</protein>
<dbReference type="GO" id="GO:0005829">
    <property type="term" value="C:cytosol"/>
    <property type="evidence" value="ECO:0007669"/>
    <property type="project" value="TreeGrafter"/>
</dbReference>
<dbReference type="Pfam" id="PF00702">
    <property type="entry name" value="Hydrolase"/>
    <property type="match status" value="1"/>
</dbReference>
<dbReference type="SUPFAM" id="SSF56784">
    <property type="entry name" value="HAD-like"/>
    <property type="match status" value="1"/>
</dbReference>
<dbReference type="OrthoDB" id="9773910at2"/>
<dbReference type="NCBIfam" id="TIGR01509">
    <property type="entry name" value="HAD-SF-IA-v3"/>
    <property type="match status" value="1"/>
</dbReference>
<dbReference type="GO" id="GO:0006281">
    <property type="term" value="P:DNA repair"/>
    <property type="evidence" value="ECO:0007669"/>
    <property type="project" value="TreeGrafter"/>
</dbReference>
<dbReference type="EMBL" id="VOLT01000012">
    <property type="protein sequence ID" value="TWX64831.1"/>
    <property type="molecule type" value="Genomic_DNA"/>
</dbReference>
<accession>A0A5C6Q7U4</accession>
<sequence length="230" mass="26320">MASINWSEISTVLIDMDGTILDLHYDNHFWLEHLPARYSEKMSISLDDAKAKLKADYLSVVGTIKWYCLDYWAEQTQMPIKELKREIQHLIQLRTDARDFLIALKASGRDVVLVTNAHPESLSLKIERTQLDQYFDVLYSTHDFGVTKESQLLWQRLQEKHGFDCDSTLFIDDSIEILQSAQQFGIKHLLAVANPDSKKSANVITDFPAITNFDLLTAQLSKELINGTSN</sequence>
<dbReference type="AlphaFoldDB" id="A0A5C6Q7U4"/>
<dbReference type="SFLD" id="SFLDG01129">
    <property type="entry name" value="C1.5:_HAD__Beta-PGM__Phosphata"/>
    <property type="match status" value="1"/>
</dbReference>
<proteinExistence type="predicted"/>
<dbReference type="InterPro" id="IPR006439">
    <property type="entry name" value="HAD-SF_hydro_IA"/>
</dbReference>
<dbReference type="EC" id="3.1.3.5" evidence="1"/>
<name>A0A5C6Q7U4_9GAMM</name>
<dbReference type="InterPro" id="IPR050155">
    <property type="entry name" value="HAD-like_hydrolase_sf"/>
</dbReference>
<gene>
    <name evidence="1" type="ORF">ESZ36_19260</name>
</gene>
<keyword evidence="1" id="KW-0378">Hydrolase</keyword>
<dbReference type="PANTHER" id="PTHR43434">
    <property type="entry name" value="PHOSPHOGLYCOLATE PHOSPHATASE"/>
    <property type="match status" value="1"/>
</dbReference>
<evidence type="ECO:0000313" key="2">
    <source>
        <dbReference type="Proteomes" id="UP000321822"/>
    </source>
</evidence>
<dbReference type="SFLD" id="SFLDS00003">
    <property type="entry name" value="Haloacid_Dehalogenase"/>
    <property type="match status" value="1"/>
</dbReference>
<dbReference type="NCBIfam" id="NF011564">
    <property type="entry name" value="PRK14988.1"/>
    <property type="match status" value="1"/>
</dbReference>
<dbReference type="PANTHER" id="PTHR43434:SF3">
    <property type="entry name" value="GMP_IMP NUCLEOTIDASE YRFG"/>
    <property type="match status" value="1"/>
</dbReference>
<reference evidence="1 2" key="1">
    <citation type="submission" date="2019-07" db="EMBL/GenBank/DDBJ databases">
        <title>Genomes of sea-ice associated Colwellia species.</title>
        <authorList>
            <person name="Bowman J.P."/>
        </authorList>
    </citation>
    <scope>NUCLEOTIDE SEQUENCE [LARGE SCALE GENOMIC DNA]</scope>
    <source>
        <strain evidence="1 2">ACAM 459</strain>
    </source>
</reference>
<dbReference type="PRINTS" id="PR00413">
    <property type="entry name" value="HADHALOGNASE"/>
</dbReference>
<dbReference type="GO" id="GO:0008967">
    <property type="term" value="F:phosphoglycolate phosphatase activity"/>
    <property type="evidence" value="ECO:0007669"/>
    <property type="project" value="TreeGrafter"/>
</dbReference>
<dbReference type="GO" id="GO:0008253">
    <property type="term" value="F:5'-nucleotidase activity"/>
    <property type="evidence" value="ECO:0007669"/>
    <property type="project" value="UniProtKB-EC"/>
</dbReference>
<dbReference type="Proteomes" id="UP000321822">
    <property type="component" value="Unassembled WGS sequence"/>
</dbReference>
<dbReference type="InterPro" id="IPR036412">
    <property type="entry name" value="HAD-like_sf"/>
</dbReference>
<dbReference type="Gene3D" id="3.40.50.1000">
    <property type="entry name" value="HAD superfamily/HAD-like"/>
    <property type="match status" value="1"/>
</dbReference>
<organism evidence="1 2">
    <name type="scientific">Colwellia demingiae</name>
    <dbReference type="NCBI Taxonomy" id="89401"/>
    <lineage>
        <taxon>Bacteria</taxon>
        <taxon>Pseudomonadati</taxon>
        <taxon>Pseudomonadota</taxon>
        <taxon>Gammaproteobacteria</taxon>
        <taxon>Alteromonadales</taxon>
        <taxon>Colwelliaceae</taxon>
        <taxon>Colwellia</taxon>
    </lineage>
</organism>
<dbReference type="RefSeq" id="WP_146790884.1">
    <property type="nucleotide sequence ID" value="NZ_VOLT01000012.1"/>
</dbReference>
<keyword evidence="2" id="KW-1185">Reference proteome</keyword>
<evidence type="ECO:0000313" key="1">
    <source>
        <dbReference type="EMBL" id="TWX64831.1"/>
    </source>
</evidence>
<dbReference type="InterPro" id="IPR023214">
    <property type="entry name" value="HAD_sf"/>
</dbReference>